<keyword evidence="2" id="KW-0472">Membrane</keyword>
<evidence type="ECO:0000313" key="4">
    <source>
        <dbReference type="Proteomes" id="UP000241890"/>
    </source>
</evidence>
<keyword evidence="2" id="KW-1133">Transmembrane helix</keyword>
<reference evidence="3 4" key="1">
    <citation type="submission" date="2017-12" db="EMBL/GenBank/DDBJ databases">
        <title>Sequencing, de novo assembly and annotation of complete genome of a new Thraustochytrid species, strain FCC1311.</title>
        <authorList>
            <person name="Sedici K."/>
            <person name="Godart F."/>
            <person name="Aiese Cigliano R."/>
            <person name="Sanseverino W."/>
            <person name="Barakat M."/>
            <person name="Ortet P."/>
            <person name="Marechal E."/>
            <person name="Cagnac O."/>
            <person name="Amato A."/>
        </authorList>
    </citation>
    <scope>NUCLEOTIDE SEQUENCE [LARGE SCALE GENOMIC DNA]</scope>
</reference>
<protein>
    <submittedName>
        <fullName evidence="3">Uncharacterized protein</fullName>
    </submittedName>
</protein>
<dbReference type="AlphaFoldDB" id="A0A2R5G996"/>
<dbReference type="EMBL" id="BEYU01000033">
    <property type="protein sequence ID" value="GBG27622.1"/>
    <property type="molecule type" value="Genomic_DNA"/>
</dbReference>
<feature type="non-terminal residue" evidence="3">
    <location>
        <position position="1"/>
    </location>
</feature>
<dbReference type="SUPFAM" id="SSF53474">
    <property type="entry name" value="alpha/beta-Hydrolases"/>
    <property type="match status" value="1"/>
</dbReference>
<feature type="transmembrane region" description="Helical" evidence="2">
    <location>
        <begin position="97"/>
        <end position="121"/>
    </location>
</feature>
<feature type="compositionally biased region" description="Polar residues" evidence="1">
    <location>
        <begin position="1"/>
        <end position="18"/>
    </location>
</feature>
<organism evidence="3 4">
    <name type="scientific">Hondaea fermentalgiana</name>
    <dbReference type="NCBI Taxonomy" id="2315210"/>
    <lineage>
        <taxon>Eukaryota</taxon>
        <taxon>Sar</taxon>
        <taxon>Stramenopiles</taxon>
        <taxon>Bigyra</taxon>
        <taxon>Labyrinthulomycetes</taxon>
        <taxon>Thraustochytrida</taxon>
        <taxon>Thraustochytriidae</taxon>
        <taxon>Hondaea</taxon>
    </lineage>
</organism>
<feature type="compositionally biased region" description="Low complexity" evidence="1">
    <location>
        <begin position="33"/>
        <end position="49"/>
    </location>
</feature>
<keyword evidence="2" id="KW-0812">Transmembrane</keyword>
<feature type="region of interest" description="Disordered" evidence="1">
    <location>
        <begin position="1"/>
        <end position="57"/>
    </location>
</feature>
<gene>
    <name evidence="3" type="ORF">FCC1311_038452</name>
</gene>
<name>A0A2R5G996_9STRA</name>
<accession>A0A2R5G996</accession>
<evidence type="ECO:0000256" key="1">
    <source>
        <dbReference type="SAM" id="MobiDB-lite"/>
    </source>
</evidence>
<dbReference type="InParanoid" id="A0A2R5G996"/>
<evidence type="ECO:0000313" key="3">
    <source>
        <dbReference type="EMBL" id="GBG27622.1"/>
    </source>
</evidence>
<dbReference type="InterPro" id="IPR029058">
    <property type="entry name" value="AB_hydrolase_fold"/>
</dbReference>
<feature type="region of interest" description="Disordered" evidence="1">
    <location>
        <begin position="314"/>
        <end position="348"/>
    </location>
</feature>
<dbReference type="Gene3D" id="3.40.50.1820">
    <property type="entry name" value="alpha/beta hydrolase"/>
    <property type="match status" value="1"/>
</dbReference>
<keyword evidence="4" id="KW-1185">Reference proteome</keyword>
<sequence length="348" mass="37169">SQIAERPSAMSSSAQGNARSGVGAESNCIYDDAGSAASGSSNAPSSAAAEPIRDGLPPATSPLRQSFLSRNRQPQQFGSVVLTKPSRLEPIRTCLTWIWLGPVIVTALAGLAVLFGTLCLTEQLVLFDTCGEILVPLGLLLPCAALLVAIYMSQPSTAGQQHDAFYSDALLEEVLAGENILDVYTVTTRGCPPRDGNVVVFLSGVGGVAETWRSHVEAVVDAGFAAIQIQLPGSGCLGAITFSFERAAQTVMRQPLSAEHKRVREQDKMAMRRMVEHLLALTSAAHVERTDFQALDRELSAALLDNEENLARIKKKPSRAPLPTEKDPEISSDFSDFENLDFGGQASM</sequence>
<proteinExistence type="predicted"/>
<evidence type="ECO:0000256" key="2">
    <source>
        <dbReference type="SAM" id="Phobius"/>
    </source>
</evidence>
<dbReference type="Proteomes" id="UP000241890">
    <property type="component" value="Unassembled WGS sequence"/>
</dbReference>
<comment type="caution">
    <text evidence="3">The sequence shown here is derived from an EMBL/GenBank/DDBJ whole genome shotgun (WGS) entry which is preliminary data.</text>
</comment>
<feature type="transmembrane region" description="Helical" evidence="2">
    <location>
        <begin position="133"/>
        <end position="152"/>
    </location>
</feature>